<evidence type="ECO:0000313" key="1">
    <source>
        <dbReference type="EMBL" id="AKQ03026.1"/>
    </source>
</evidence>
<accession>A0A0H4T5Q1</accession>
<dbReference type="AlphaFoldDB" id="A0A0H4T5Q1"/>
<evidence type="ECO:0008006" key="2">
    <source>
        <dbReference type="Google" id="ProtNLM"/>
    </source>
</evidence>
<sequence>MKRWRAVLGNERGVALVLAMMILLTLTGLVLAFLSVSAFEPQISRNLADTTRARYLAEAGLEVGFNSLIATADASNAWSGLLTGATTASPWVILPNMSAATLPGLDSASGSFTVSVRNDYQASDNALTGVSVDTSVTTDGNQIVVMRATGTFNNASKTLEVVVKRLALPPFPGAVNLPGSQADTYLNTQNFEMDGRDYSCASDCDTVSNWTTTDPAGTRKYGLATQTGTQANVGMTYEARVESAFGTSGSCNSTCSNNKKASVMGKSEVDGSFTTGLNTIQADASLNPSVMSNFLSKLAAFPGTTVLQSTMACPMVFSGRSGTAPDGQLNSSRPTLSNGGAGCSSLLPPADAVNGCSGVCVDLGSRDNPKLVYFRGELDTTSAFTGLKLNNSSSDPPIKGAGILVVEDGDMRNYGNFEWDGVVIVTGAYTSAAFFSGSVTKVRGALAALEGQAGETNGYFEFYLAALANQFSIKNSKQNVDMVQKMRALHSLSSWREI</sequence>
<dbReference type="EMBL" id="KT007007">
    <property type="protein sequence ID" value="AKQ03026.1"/>
    <property type="molecule type" value="Genomic_DNA"/>
</dbReference>
<name>A0A0H4T5Q1_9BACT</name>
<organism evidence="1">
    <name type="scientific">uncultured bacterium Rifle_16ft_4_minimus_37862</name>
    <dbReference type="NCBI Taxonomy" id="1665157"/>
    <lineage>
        <taxon>Bacteria</taxon>
        <taxon>environmental samples</taxon>
    </lineage>
</organism>
<proteinExistence type="predicted"/>
<protein>
    <recommendedName>
        <fullName evidence="2">Type 4 fimbrial biogenesis protein PilX N-terminal domain-containing protein</fullName>
    </recommendedName>
</protein>
<reference evidence="1" key="1">
    <citation type="journal article" date="2015" name="ISME J.">
        <title>Aquifer environment selects for microbial species cohorts in sediment and groundwater.</title>
        <authorList>
            <person name="Hug L.A."/>
            <person name="Thomas B.C."/>
            <person name="Brown C.T."/>
            <person name="Frischkorn K.R."/>
            <person name="Williams K.H."/>
            <person name="Tringe S.G."/>
            <person name="Banfield J.F."/>
        </authorList>
    </citation>
    <scope>NUCLEOTIDE SEQUENCE</scope>
</reference>